<feature type="chain" id="PRO_5032321409" evidence="1">
    <location>
        <begin position="16"/>
        <end position="137"/>
    </location>
</feature>
<protein>
    <submittedName>
        <fullName evidence="2">Uncharacterized protein</fullName>
    </submittedName>
</protein>
<comment type="caution">
    <text evidence="2">The sequence shown here is derived from an EMBL/GenBank/DDBJ whole genome shotgun (WGS) entry which is preliminary data.</text>
</comment>
<keyword evidence="1" id="KW-0732">Signal</keyword>
<dbReference type="EMBL" id="CAJNDS010002246">
    <property type="protein sequence ID" value="CAE7391029.1"/>
    <property type="molecule type" value="Genomic_DNA"/>
</dbReference>
<evidence type="ECO:0000256" key="1">
    <source>
        <dbReference type="SAM" id="SignalP"/>
    </source>
</evidence>
<gene>
    <name evidence="2" type="ORF">SNAT2548_LOCUS21313</name>
</gene>
<accession>A0A812Q912</accession>
<feature type="signal peptide" evidence="1">
    <location>
        <begin position="1"/>
        <end position="15"/>
    </location>
</feature>
<organism evidence="2 3">
    <name type="scientific">Symbiodinium natans</name>
    <dbReference type="NCBI Taxonomy" id="878477"/>
    <lineage>
        <taxon>Eukaryota</taxon>
        <taxon>Sar</taxon>
        <taxon>Alveolata</taxon>
        <taxon>Dinophyceae</taxon>
        <taxon>Suessiales</taxon>
        <taxon>Symbiodiniaceae</taxon>
        <taxon>Symbiodinium</taxon>
    </lineage>
</organism>
<proteinExistence type="predicted"/>
<name>A0A812Q912_9DINO</name>
<evidence type="ECO:0000313" key="3">
    <source>
        <dbReference type="Proteomes" id="UP000604046"/>
    </source>
</evidence>
<sequence length="137" mass="15207">MLSILLPLLLAQGLAVRQLKSGDGLEHKDGEEGGCWNCCNTPKCSGSKFLDFGGVNVIFDECTALPGKWKYNEQVVKPEKTSAKFSLDAGSYICQEICKVLVGKDEEHGRRWETKTVYRTGGIEQPKCTYGYIFVHV</sequence>
<dbReference type="Proteomes" id="UP000604046">
    <property type="component" value="Unassembled WGS sequence"/>
</dbReference>
<dbReference type="OrthoDB" id="424268at2759"/>
<keyword evidence="3" id="KW-1185">Reference proteome</keyword>
<reference evidence="2" key="1">
    <citation type="submission" date="2021-02" db="EMBL/GenBank/DDBJ databases">
        <authorList>
            <person name="Dougan E. K."/>
            <person name="Rhodes N."/>
            <person name="Thang M."/>
            <person name="Chan C."/>
        </authorList>
    </citation>
    <scope>NUCLEOTIDE SEQUENCE</scope>
</reference>
<dbReference type="AlphaFoldDB" id="A0A812Q912"/>
<evidence type="ECO:0000313" key="2">
    <source>
        <dbReference type="EMBL" id="CAE7391029.1"/>
    </source>
</evidence>